<keyword evidence="1" id="KW-0812">Transmembrane</keyword>
<dbReference type="Proteomes" id="UP000192906">
    <property type="component" value="Unassembled WGS sequence"/>
</dbReference>
<name>A0A1X7CS47_9BACT</name>
<keyword evidence="1" id="KW-0472">Membrane</keyword>
<evidence type="ECO:0000313" key="3">
    <source>
        <dbReference type="Proteomes" id="UP000192906"/>
    </source>
</evidence>
<dbReference type="EMBL" id="FWZU01000002">
    <property type="protein sequence ID" value="SMF02083.1"/>
    <property type="molecule type" value="Genomic_DNA"/>
</dbReference>
<evidence type="ECO:0000256" key="1">
    <source>
        <dbReference type="SAM" id="Phobius"/>
    </source>
</evidence>
<protein>
    <submittedName>
        <fullName evidence="2">Uncharacterized protein</fullName>
    </submittedName>
</protein>
<keyword evidence="1" id="KW-1133">Transmembrane helix</keyword>
<sequence length="57" mass="6478">MRKVRLSEKTIPILFDIVVYGGFVAFLLASYVTFQTFLERFSGPAQKIIGVLHKFLA</sequence>
<organism evidence="2 3">
    <name type="scientific">Desulfovibrio gilichinskyi</name>
    <dbReference type="NCBI Taxonomy" id="1519643"/>
    <lineage>
        <taxon>Bacteria</taxon>
        <taxon>Pseudomonadati</taxon>
        <taxon>Thermodesulfobacteriota</taxon>
        <taxon>Desulfovibrionia</taxon>
        <taxon>Desulfovibrionales</taxon>
        <taxon>Desulfovibrionaceae</taxon>
        <taxon>Desulfovibrio</taxon>
    </lineage>
</organism>
<dbReference type="RefSeq" id="WP_170921380.1">
    <property type="nucleotide sequence ID" value="NZ_FWZU01000002.1"/>
</dbReference>
<reference evidence="3" key="1">
    <citation type="submission" date="2017-04" db="EMBL/GenBank/DDBJ databases">
        <authorList>
            <person name="Varghese N."/>
            <person name="Submissions S."/>
        </authorList>
    </citation>
    <scope>NUCLEOTIDE SEQUENCE [LARGE SCALE GENOMIC DNA]</scope>
    <source>
        <strain evidence="3">K3S</strain>
    </source>
</reference>
<feature type="transmembrane region" description="Helical" evidence="1">
    <location>
        <begin position="12"/>
        <end position="34"/>
    </location>
</feature>
<dbReference type="AlphaFoldDB" id="A0A1X7CS47"/>
<gene>
    <name evidence="2" type="ORF">SAMN06295933_1179</name>
</gene>
<accession>A0A1X7CS47</accession>
<keyword evidence="3" id="KW-1185">Reference proteome</keyword>
<evidence type="ECO:0000313" key="2">
    <source>
        <dbReference type="EMBL" id="SMF02083.1"/>
    </source>
</evidence>
<dbReference type="STRING" id="1519643.SAMN06295933_1179"/>
<proteinExistence type="predicted"/>